<dbReference type="GO" id="GO:0070086">
    <property type="term" value="P:ubiquitin-dependent endocytosis"/>
    <property type="evidence" value="ECO:0007669"/>
    <property type="project" value="TreeGrafter"/>
</dbReference>
<dbReference type="PANTHER" id="PTHR11188">
    <property type="entry name" value="ARRESTIN DOMAIN CONTAINING PROTEIN"/>
    <property type="match status" value="1"/>
</dbReference>
<reference evidence="3 4" key="1">
    <citation type="journal article" date="2018" name="MBio">
        <title>Comparative Genomics Reveals the Core Gene Toolbox for the Fungus-Insect Symbiosis.</title>
        <authorList>
            <person name="Wang Y."/>
            <person name="Stata M."/>
            <person name="Wang W."/>
            <person name="Stajich J.E."/>
            <person name="White M.M."/>
            <person name="Moncalvo J.M."/>
        </authorList>
    </citation>
    <scope>NUCLEOTIDE SEQUENCE [LARGE SCALE GENOMIC DNA]</scope>
    <source>
        <strain evidence="3 4">AUS-77-4</strain>
    </source>
</reference>
<dbReference type="GO" id="GO:0005886">
    <property type="term" value="C:plasma membrane"/>
    <property type="evidence" value="ECO:0007669"/>
    <property type="project" value="TreeGrafter"/>
</dbReference>
<organism evidence="3 4">
    <name type="scientific">Furculomyces boomerangus</name>
    <dbReference type="NCBI Taxonomy" id="61424"/>
    <lineage>
        <taxon>Eukaryota</taxon>
        <taxon>Fungi</taxon>
        <taxon>Fungi incertae sedis</taxon>
        <taxon>Zoopagomycota</taxon>
        <taxon>Kickxellomycotina</taxon>
        <taxon>Harpellomycetes</taxon>
        <taxon>Harpellales</taxon>
        <taxon>Harpellaceae</taxon>
        <taxon>Furculomyces</taxon>
    </lineage>
</organism>
<dbReference type="AlphaFoldDB" id="A0A2T9YTG5"/>
<dbReference type="InterPro" id="IPR011021">
    <property type="entry name" value="Arrestin-like_N"/>
</dbReference>
<dbReference type="Pfam" id="PF02752">
    <property type="entry name" value="Arrestin_C"/>
    <property type="match status" value="1"/>
</dbReference>
<feature type="domain" description="Arrestin-like N-terminal" evidence="1">
    <location>
        <begin position="22"/>
        <end position="141"/>
    </location>
</feature>
<keyword evidence="4" id="KW-1185">Reference proteome</keyword>
<accession>A0A2T9YTG5</accession>
<evidence type="ECO:0000259" key="1">
    <source>
        <dbReference type="Pfam" id="PF00339"/>
    </source>
</evidence>
<dbReference type="STRING" id="61424.A0A2T9YTG5"/>
<evidence type="ECO:0000313" key="4">
    <source>
        <dbReference type="Proteomes" id="UP000245699"/>
    </source>
</evidence>
<dbReference type="InterPro" id="IPR011022">
    <property type="entry name" value="Arrestin_C-like"/>
</dbReference>
<gene>
    <name evidence="3" type="ORF">BB559_002671</name>
</gene>
<dbReference type="GO" id="GO:0005829">
    <property type="term" value="C:cytosol"/>
    <property type="evidence" value="ECO:0007669"/>
    <property type="project" value="TreeGrafter"/>
</dbReference>
<comment type="caution">
    <text evidence="3">The sequence shown here is derived from an EMBL/GenBank/DDBJ whole genome shotgun (WGS) entry which is preliminary data.</text>
</comment>
<dbReference type="InterPro" id="IPR014752">
    <property type="entry name" value="Arrestin-like_C"/>
</dbReference>
<evidence type="ECO:0000313" key="3">
    <source>
        <dbReference type="EMBL" id="PVU95633.1"/>
    </source>
</evidence>
<dbReference type="Proteomes" id="UP000245699">
    <property type="component" value="Unassembled WGS sequence"/>
</dbReference>
<dbReference type="SUPFAM" id="SSF81296">
    <property type="entry name" value="E set domains"/>
    <property type="match status" value="1"/>
</dbReference>
<dbReference type="InterPro" id="IPR050357">
    <property type="entry name" value="Arrestin_domain-protein"/>
</dbReference>
<dbReference type="GO" id="GO:0031625">
    <property type="term" value="F:ubiquitin protein ligase binding"/>
    <property type="evidence" value="ECO:0007669"/>
    <property type="project" value="TreeGrafter"/>
</dbReference>
<dbReference type="OrthoDB" id="2333384at2759"/>
<dbReference type="Pfam" id="PF00339">
    <property type="entry name" value="Arrestin_N"/>
    <property type="match status" value="1"/>
</dbReference>
<protein>
    <submittedName>
        <fullName evidence="3">Uncharacterized protein</fullName>
    </submittedName>
</protein>
<dbReference type="PANTHER" id="PTHR11188:SF17">
    <property type="entry name" value="FI21816P1"/>
    <property type="match status" value="1"/>
</dbReference>
<dbReference type="GO" id="GO:0030674">
    <property type="term" value="F:protein-macromolecule adaptor activity"/>
    <property type="evidence" value="ECO:0007669"/>
    <property type="project" value="TreeGrafter"/>
</dbReference>
<dbReference type="InterPro" id="IPR014756">
    <property type="entry name" value="Ig_E-set"/>
</dbReference>
<proteinExistence type="predicted"/>
<sequence>MISAVDIDLVLQNDNIVFHGPEEYASSKLLFGKVILKVRRKFSAKSLKVYALGTVFYSFVREVGTNHYVSKDTFHAGKEKLLDHCEVLFDNQHTHTVFAPGVYEYDFFIKLNGDLPETINTQYGCTDYILKASLNKSPLSPKITKQVPIYIKRISTTDISQIEPSTDHIQIEKKFEDKLSVKISTDSKHFSDDQIIKVNVELLPINPDLKVETIGTTINEYITIRDPTYSSAKVNYTKLVKTKYKKVFVSEQEKSETTYMDGTTFSLDVEVPQKYKKVQFDIENDIFQVYHSLNFFCIVEINNIKERLTLTSPITIVPKEFFTEYFSLPRYTPEHNNSEILPPPYSEV</sequence>
<name>A0A2T9YTG5_9FUNG</name>
<feature type="domain" description="Arrestin C-terminal-like" evidence="2">
    <location>
        <begin position="177"/>
        <end position="318"/>
    </location>
</feature>
<dbReference type="Gene3D" id="2.60.40.640">
    <property type="match status" value="1"/>
</dbReference>
<dbReference type="EMBL" id="MBFT01000176">
    <property type="protein sequence ID" value="PVU95633.1"/>
    <property type="molecule type" value="Genomic_DNA"/>
</dbReference>
<evidence type="ECO:0000259" key="2">
    <source>
        <dbReference type="Pfam" id="PF02752"/>
    </source>
</evidence>